<organism evidence="1 2">
    <name type="scientific">Aspergillus brunneoviolaceus CBS 621.78</name>
    <dbReference type="NCBI Taxonomy" id="1450534"/>
    <lineage>
        <taxon>Eukaryota</taxon>
        <taxon>Fungi</taxon>
        <taxon>Dikarya</taxon>
        <taxon>Ascomycota</taxon>
        <taxon>Pezizomycotina</taxon>
        <taxon>Eurotiomycetes</taxon>
        <taxon>Eurotiomycetidae</taxon>
        <taxon>Eurotiales</taxon>
        <taxon>Aspergillaceae</taxon>
        <taxon>Aspergillus</taxon>
        <taxon>Aspergillus subgen. Circumdati</taxon>
    </lineage>
</organism>
<reference evidence="1" key="1">
    <citation type="submission" date="2018-02" db="EMBL/GenBank/DDBJ databases">
        <title>The genomes of Aspergillus section Nigri reveals drivers in fungal speciation.</title>
        <authorList>
            <consortium name="DOE Joint Genome Institute"/>
            <person name="Vesth T.C."/>
            <person name="Nybo J."/>
            <person name="Theobald S."/>
            <person name="Brandl J."/>
            <person name="Frisvad J.C."/>
            <person name="Nielsen K.F."/>
            <person name="Lyhne E.K."/>
            <person name="Kogle M.E."/>
            <person name="Kuo A."/>
            <person name="Riley R."/>
            <person name="Clum A."/>
            <person name="Nolan M."/>
            <person name="Lipzen A."/>
            <person name="Salamov A."/>
            <person name="Henrissat B."/>
            <person name="Wiebenga A."/>
            <person name="De vries R.P."/>
            <person name="Grigoriev I.V."/>
            <person name="Mortensen U.H."/>
            <person name="Andersen M.R."/>
            <person name="Baker S.E."/>
        </authorList>
    </citation>
    <scope>NUCLEOTIDE SEQUENCE</scope>
    <source>
        <strain evidence="1">CBS 621.78</strain>
    </source>
</reference>
<dbReference type="Proteomes" id="UP000249057">
    <property type="component" value="Unassembled WGS sequence"/>
</dbReference>
<evidence type="ECO:0000313" key="1">
    <source>
        <dbReference type="EMBL" id="RAH49051.1"/>
    </source>
</evidence>
<proteinExistence type="predicted"/>
<protein>
    <submittedName>
        <fullName evidence="1">Uncharacterized protein</fullName>
    </submittedName>
</protein>
<dbReference type="EMBL" id="KZ825320">
    <property type="protein sequence ID" value="RAH49051.1"/>
    <property type="molecule type" value="Genomic_DNA"/>
</dbReference>
<accession>A0ACD1GIZ4</accession>
<name>A0ACD1GIZ4_9EURO</name>
<evidence type="ECO:0000313" key="2">
    <source>
        <dbReference type="Proteomes" id="UP000249057"/>
    </source>
</evidence>
<keyword evidence="2" id="KW-1185">Reference proteome</keyword>
<gene>
    <name evidence="1" type="ORF">BO95DRAFT_25407</name>
</gene>
<sequence length="257" mass="28705">MSPPPPQSSNPSSSASSSSSASKTNNNNNNNNNNGISFTITHMNANHQDSLAYYLRVYNGVSAAEASTATLETITLSDLVLRTNHHHNHNTGTRYTVALDPPLQSFSKTRARLVAMHKQCLERLDLSDIKITAYRVPSRPGDILAFLICLSGILAFSRRENLLPGGWVYEGLRLETGWWWPQGFAGFCARMQPAVLAFTLVVHAFEASVLAYTRLRRHGVALGSRVWWAWVLSTLIEGFQGFKRFDRLVREEEAKKK</sequence>